<protein>
    <submittedName>
        <fullName evidence="1">Uncharacterized protein</fullName>
    </submittedName>
</protein>
<evidence type="ECO:0000313" key="2">
    <source>
        <dbReference type="Proteomes" id="UP001151760"/>
    </source>
</evidence>
<dbReference type="EMBL" id="BQNB010012931">
    <property type="protein sequence ID" value="GJT09723.1"/>
    <property type="molecule type" value="Genomic_DNA"/>
</dbReference>
<evidence type="ECO:0000313" key="1">
    <source>
        <dbReference type="EMBL" id="GJT09723.1"/>
    </source>
</evidence>
<proteinExistence type="predicted"/>
<gene>
    <name evidence="1" type="ORF">Tco_0856765</name>
</gene>
<reference evidence="1" key="2">
    <citation type="submission" date="2022-01" db="EMBL/GenBank/DDBJ databases">
        <authorList>
            <person name="Yamashiro T."/>
            <person name="Shiraishi A."/>
            <person name="Satake H."/>
            <person name="Nakayama K."/>
        </authorList>
    </citation>
    <scope>NUCLEOTIDE SEQUENCE</scope>
</reference>
<organism evidence="1 2">
    <name type="scientific">Tanacetum coccineum</name>
    <dbReference type="NCBI Taxonomy" id="301880"/>
    <lineage>
        <taxon>Eukaryota</taxon>
        <taxon>Viridiplantae</taxon>
        <taxon>Streptophyta</taxon>
        <taxon>Embryophyta</taxon>
        <taxon>Tracheophyta</taxon>
        <taxon>Spermatophyta</taxon>
        <taxon>Magnoliopsida</taxon>
        <taxon>eudicotyledons</taxon>
        <taxon>Gunneridae</taxon>
        <taxon>Pentapetalae</taxon>
        <taxon>asterids</taxon>
        <taxon>campanulids</taxon>
        <taxon>Asterales</taxon>
        <taxon>Asteraceae</taxon>
        <taxon>Asteroideae</taxon>
        <taxon>Anthemideae</taxon>
        <taxon>Anthemidinae</taxon>
        <taxon>Tanacetum</taxon>
    </lineage>
</organism>
<comment type="caution">
    <text evidence="1">The sequence shown here is derived from an EMBL/GenBank/DDBJ whole genome shotgun (WGS) entry which is preliminary data.</text>
</comment>
<accession>A0ABQ5B850</accession>
<dbReference type="Proteomes" id="UP001151760">
    <property type="component" value="Unassembled WGS sequence"/>
</dbReference>
<keyword evidence="2" id="KW-1185">Reference proteome</keyword>
<reference evidence="1" key="1">
    <citation type="journal article" date="2022" name="Int. J. Mol. Sci.">
        <title>Draft Genome of Tanacetum Coccineum: Genomic Comparison of Closely Related Tanacetum-Family Plants.</title>
        <authorList>
            <person name="Yamashiro T."/>
            <person name="Shiraishi A."/>
            <person name="Nakayama K."/>
            <person name="Satake H."/>
        </authorList>
    </citation>
    <scope>NUCLEOTIDE SEQUENCE</scope>
</reference>
<name>A0ABQ5B850_9ASTR</name>
<sequence length="113" mass="13364">MQEGHSLMATFEGYSLYPNTDGLWIIKVWRRFQRFLSQLEIHGAGVLLRYKSEILRSLPLLGYSFLIMRNNPGLLHHLFQLAKCSIWTRYIKKKDTKNKPKTDPKRTRNGKQE</sequence>